<dbReference type="InParanoid" id="A0A2R6QCH5"/>
<organism evidence="2 3">
    <name type="scientific">Actinidia chinensis var. chinensis</name>
    <name type="common">Chinese soft-hair kiwi</name>
    <dbReference type="NCBI Taxonomy" id="1590841"/>
    <lineage>
        <taxon>Eukaryota</taxon>
        <taxon>Viridiplantae</taxon>
        <taxon>Streptophyta</taxon>
        <taxon>Embryophyta</taxon>
        <taxon>Tracheophyta</taxon>
        <taxon>Spermatophyta</taxon>
        <taxon>Magnoliopsida</taxon>
        <taxon>eudicotyledons</taxon>
        <taxon>Gunneridae</taxon>
        <taxon>Pentapetalae</taxon>
        <taxon>asterids</taxon>
        <taxon>Ericales</taxon>
        <taxon>Actinidiaceae</taxon>
        <taxon>Actinidia</taxon>
    </lineage>
</organism>
<reference evidence="2 3" key="1">
    <citation type="submission" date="2017-07" db="EMBL/GenBank/DDBJ databases">
        <title>An improved, manually edited Actinidia chinensis var. chinensis (kiwifruit) genome highlights the challenges associated with draft genomes and gene prediction in plants.</title>
        <authorList>
            <person name="Pilkington S."/>
            <person name="Crowhurst R."/>
            <person name="Hilario E."/>
            <person name="Nardozza S."/>
            <person name="Fraser L."/>
            <person name="Peng Y."/>
            <person name="Gunaseelan K."/>
            <person name="Simpson R."/>
            <person name="Tahir J."/>
            <person name="Deroles S."/>
            <person name="Templeton K."/>
            <person name="Luo Z."/>
            <person name="Davy M."/>
            <person name="Cheng C."/>
            <person name="Mcneilage M."/>
            <person name="Scaglione D."/>
            <person name="Liu Y."/>
            <person name="Zhang Q."/>
            <person name="Datson P."/>
            <person name="De Silva N."/>
            <person name="Gardiner S."/>
            <person name="Bassett H."/>
            <person name="Chagne D."/>
            <person name="Mccallum J."/>
            <person name="Dzierzon H."/>
            <person name="Deng C."/>
            <person name="Wang Y.-Y."/>
            <person name="Barron N."/>
            <person name="Manako K."/>
            <person name="Bowen J."/>
            <person name="Foster T."/>
            <person name="Erridge Z."/>
            <person name="Tiffin H."/>
            <person name="Waite C."/>
            <person name="Davies K."/>
            <person name="Grierson E."/>
            <person name="Laing W."/>
            <person name="Kirk R."/>
            <person name="Chen X."/>
            <person name="Wood M."/>
            <person name="Montefiori M."/>
            <person name="Brummell D."/>
            <person name="Schwinn K."/>
            <person name="Catanach A."/>
            <person name="Fullerton C."/>
            <person name="Li D."/>
            <person name="Meiyalaghan S."/>
            <person name="Nieuwenhuizen N."/>
            <person name="Read N."/>
            <person name="Prakash R."/>
            <person name="Hunter D."/>
            <person name="Zhang H."/>
            <person name="Mckenzie M."/>
            <person name="Knabel M."/>
            <person name="Harris A."/>
            <person name="Allan A."/>
            <person name="Chen A."/>
            <person name="Janssen B."/>
            <person name="Plunkett B."/>
            <person name="Dwamena C."/>
            <person name="Voogd C."/>
            <person name="Leif D."/>
            <person name="Lafferty D."/>
            <person name="Souleyre E."/>
            <person name="Varkonyi-Gasic E."/>
            <person name="Gambi F."/>
            <person name="Hanley J."/>
            <person name="Yao J.-L."/>
            <person name="Cheung J."/>
            <person name="David K."/>
            <person name="Warren B."/>
            <person name="Marsh K."/>
            <person name="Snowden K."/>
            <person name="Lin-Wang K."/>
            <person name="Brian L."/>
            <person name="Martinez-Sanchez M."/>
            <person name="Wang M."/>
            <person name="Ileperuma N."/>
            <person name="Macnee N."/>
            <person name="Campin R."/>
            <person name="Mcatee P."/>
            <person name="Drummond R."/>
            <person name="Espley R."/>
            <person name="Ireland H."/>
            <person name="Wu R."/>
            <person name="Atkinson R."/>
            <person name="Karunairetnam S."/>
            <person name="Bulley S."/>
            <person name="Chunkath S."/>
            <person name="Hanley Z."/>
            <person name="Storey R."/>
            <person name="Thrimawithana A."/>
            <person name="Thomson S."/>
            <person name="David C."/>
            <person name="Testolin R."/>
        </authorList>
    </citation>
    <scope>NUCLEOTIDE SEQUENCE [LARGE SCALE GENOMIC DNA]</scope>
    <source>
        <strain evidence="3">cv. Red5</strain>
        <tissue evidence="2">Young leaf</tissue>
    </source>
</reference>
<dbReference type="Gramene" id="PSS05829">
    <property type="protein sequence ID" value="PSS05829"/>
    <property type="gene ID" value="CEY00_Acc19098"/>
</dbReference>
<proteinExistence type="predicted"/>
<dbReference type="PANTHER" id="PTHR48460:SF1">
    <property type="entry name" value="RWP-RK DOMAIN-CONTAINING PROTEIN"/>
    <property type="match status" value="1"/>
</dbReference>
<reference evidence="3" key="2">
    <citation type="journal article" date="2018" name="BMC Genomics">
        <title>A manually annotated Actinidia chinensis var. chinensis (kiwifruit) genome highlights the challenges associated with draft genomes and gene prediction in plants.</title>
        <authorList>
            <person name="Pilkington S.M."/>
            <person name="Crowhurst R."/>
            <person name="Hilario E."/>
            <person name="Nardozza S."/>
            <person name="Fraser L."/>
            <person name="Peng Y."/>
            <person name="Gunaseelan K."/>
            <person name="Simpson R."/>
            <person name="Tahir J."/>
            <person name="Deroles S.C."/>
            <person name="Templeton K."/>
            <person name="Luo Z."/>
            <person name="Davy M."/>
            <person name="Cheng C."/>
            <person name="McNeilage M."/>
            <person name="Scaglione D."/>
            <person name="Liu Y."/>
            <person name="Zhang Q."/>
            <person name="Datson P."/>
            <person name="De Silva N."/>
            <person name="Gardiner S.E."/>
            <person name="Bassett H."/>
            <person name="Chagne D."/>
            <person name="McCallum J."/>
            <person name="Dzierzon H."/>
            <person name="Deng C."/>
            <person name="Wang Y.Y."/>
            <person name="Barron L."/>
            <person name="Manako K."/>
            <person name="Bowen J."/>
            <person name="Foster T.M."/>
            <person name="Erridge Z.A."/>
            <person name="Tiffin H."/>
            <person name="Waite C.N."/>
            <person name="Davies K.M."/>
            <person name="Grierson E.P."/>
            <person name="Laing W.A."/>
            <person name="Kirk R."/>
            <person name="Chen X."/>
            <person name="Wood M."/>
            <person name="Montefiori M."/>
            <person name="Brummell D.A."/>
            <person name="Schwinn K.E."/>
            <person name="Catanach A."/>
            <person name="Fullerton C."/>
            <person name="Li D."/>
            <person name="Meiyalaghan S."/>
            <person name="Nieuwenhuizen N."/>
            <person name="Read N."/>
            <person name="Prakash R."/>
            <person name="Hunter D."/>
            <person name="Zhang H."/>
            <person name="McKenzie M."/>
            <person name="Knabel M."/>
            <person name="Harris A."/>
            <person name="Allan A.C."/>
            <person name="Gleave A."/>
            <person name="Chen A."/>
            <person name="Janssen B.J."/>
            <person name="Plunkett B."/>
            <person name="Ampomah-Dwamena C."/>
            <person name="Voogd C."/>
            <person name="Leif D."/>
            <person name="Lafferty D."/>
            <person name="Souleyre E.J.F."/>
            <person name="Varkonyi-Gasic E."/>
            <person name="Gambi F."/>
            <person name="Hanley J."/>
            <person name="Yao J.L."/>
            <person name="Cheung J."/>
            <person name="David K.M."/>
            <person name="Warren B."/>
            <person name="Marsh K."/>
            <person name="Snowden K.C."/>
            <person name="Lin-Wang K."/>
            <person name="Brian L."/>
            <person name="Martinez-Sanchez M."/>
            <person name="Wang M."/>
            <person name="Ileperuma N."/>
            <person name="Macnee N."/>
            <person name="Campin R."/>
            <person name="McAtee P."/>
            <person name="Drummond R.S.M."/>
            <person name="Espley R.V."/>
            <person name="Ireland H.S."/>
            <person name="Wu R."/>
            <person name="Atkinson R.G."/>
            <person name="Karunairetnam S."/>
            <person name="Bulley S."/>
            <person name="Chunkath S."/>
            <person name="Hanley Z."/>
            <person name="Storey R."/>
            <person name="Thrimawithana A.H."/>
            <person name="Thomson S."/>
            <person name="David C."/>
            <person name="Testolin R."/>
            <person name="Huang H."/>
            <person name="Hellens R.P."/>
            <person name="Schaffer R.J."/>
        </authorList>
    </citation>
    <scope>NUCLEOTIDE SEQUENCE [LARGE SCALE GENOMIC DNA]</scope>
    <source>
        <strain evidence="3">cv. Red5</strain>
    </source>
</reference>
<gene>
    <name evidence="2" type="ORF">CEY00_Acc19098</name>
</gene>
<feature type="region of interest" description="Disordered" evidence="1">
    <location>
        <begin position="62"/>
        <end position="84"/>
    </location>
</feature>
<evidence type="ECO:0000256" key="1">
    <source>
        <dbReference type="SAM" id="MobiDB-lite"/>
    </source>
</evidence>
<dbReference type="EMBL" id="NKQK01000017">
    <property type="protein sequence ID" value="PSS05829.1"/>
    <property type="molecule type" value="Genomic_DNA"/>
</dbReference>
<accession>A0A2R6QCH5</accession>
<sequence length="169" mass="18928">MSKSKGIAMQQQGKNIQNGRPQPLYSSNMTQGTQASLDEFKYGFPSDGLAIVSYKWWESSSLDNGEDTKGSGVEDTQGGKRKREELTDALLMVGEKTVSRNDKSIMDLQGTGWLSDVRKSAADEGREALKLGVYRGCSVNKMDRRERKLLLRIFKSSLPSHWGYWSLEP</sequence>
<evidence type="ECO:0000313" key="2">
    <source>
        <dbReference type="EMBL" id="PSS05829.1"/>
    </source>
</evidence>
<feature type="region of interest" description="Disordered" evidence="1">
    <location>
        <begin position="1"/>
        <end position="29"/>
    </location>
</feature>
<dbReference type="PANTHER" id="PTHR48460">
    <property type="entry name" value="RWP-RK DOMAIN-CONTAINING PROTEIN"/>
    <property type="match status" value="1"/>
</dbReference>
<name>A0A2R6QCH5_ACTCC</name>
<dbReference type="FunCoup" id="A0A2R6QCH5">
    <property type="interactions" value="156"/>
</dbReference>
<comment type="caution">
    <text evidence="2">The sequence shown here is derived from an EMBL/GenBank/DDBJ whole genome shotgun (WGS) entry which is preliminary data.</text>
</comment>
<dbReference type="OrthoDB" id="6270329at2759"/>
<dbReference type="STRING" id="1590841.A0A2R6QCH5"/>
<dbReference type="Proteomes" id="UP000241394">
    <property type="component" value="Chromosome LG17"/>
</dbReference>
<protein>
    <submittedName>
        <fullName evidence="2">Protein PopB like</fullName>
    </submittedName>
</protein>
<evidence type="ECO:0000313" key="3">
    <source>
        <dbReference type="Proteomes" id="UP000241394"/>
    </source>
</evidence>
<dbReference type="AlphaFoldDB" id="A0A2R6QCH5"/>
<dbReference type="OMA" id="KQWIHEF"/>
<keyword evidence="3" id="KW-1185">Reference proteome</keyword>